<dbReference type="GO" id="GO:0016491">
    <property type="term" value="F:oxidoreductase activity"/>
    <property type="evidence" value="ECO:0007669"/>
    <property type="project" value="UniProtKB-KW"/>
</dbReference>
<dbReference type="OrthoDB" id="9801953at2"/>
<dbReference type="Gene3D" id="3.40.50.720">
    <property type="entry name" value="NAD(P)-binding Rossmann-like Domain"/>
    <property type="match status" value="1"/>
</dbReference>
<dbReference type="SUPFAM" id="SSF51735">
    <property type="entry name" value="NAD(P)-binding Rossmann-fold domains"/>
    <property type="match status" value="1"/>
</dbReference>
<feature type="domain" description="Gfo/Idh/MocA-like oxidoreductase N-terminal" evidence="2">
    <location>
        <begin position="5"/>
        <end position="130"/>
    </location>
</feature>
<evidence type="ECO:0000259" key="3">
    <source>
        <dbReference type="Pfam" id="PF22725"/>
    </source>
</evidence>
<dbReference type="InterPro" id="IPR036291">
    <property type="entry name" value="NAD(P)-bd_dom_sf"/>
</dbReference>
<evidence type="ECO:0000256" key="1">
    <source>
        <dbReference type="ARBA" id="ARBA00023002"/>
    </source>
</evidence>
<name>A0A5R9J1K1_9PROT</name>
<dbReference type="PANTHER" id="PTHR43818:SF11">
    <property type="entry name" value="BCDNA.GH03377"/>
    <property type="match status" value="1"/>
</dbReference>
<reference evidence="4 5" key="1">
    <citation type="submission" date="2019-05" db="EMBL/GenBank/DDBJ databases">
        <authorList>
            <person name="Pankratov T."/>
            <person name="Grouzdev D."/>
        </authorList>
    </citation>
    <scope>NUCLEOTIDE SEQUENCE [LARGE SCALE GENOMIC DNA]</scope>
    <source>
        <strain evidence="4 5">KEBCLARHB70R</strain>
    </source>
</reference>
<accession>A0A5R9J1K1</accession>
<dbReference type="AlphaFoldDB" id="A0A5R9J1K1"/>
<dbReference type="InterPro" id="IPR050463">
    <property type="entry name" value="Gfo/Idh/MocA_oxidrdct_glycsds"/>
</dbReference>
<organism evidence="4 5">
    <name type="scientific">Lichenicoccus roseus</name>
    <dbReference type="NCBI Taxonomy" id="2683649"/>
    <lineage>
        <taxon>Bacteria</taxon>
        <taxon>Pseudomonadati</taxon>
        <taxon>Pseudomonadota</taxon>
        <taxon>Alphaproteobacteria</taxon>
        <taxon>Acetobacterales</taxon>
        <taxon>Acetobacteraceae</taxon>
        <taxon>Lichenicoccus</taxon>
    </lineage>
</organism>
<dbReference type="InterPro" id="IPR000683">
    <property type="entry name" value="Gfo/Idh/MocA-like_OxRdtase_N"/>
</dbReference>
<evidence type="ECO:0000313" key="4">
    <source>
        <dbReference type="EMBL" id="TLU71514.1"/>
    </source>
</evidence>
<keyword evidence="5" id="KW-1185">Reference proteome</keyword>
<dbReference type="GO" id="GO:0000166">
    <property type="term" value="F:nucleotide binding"/>
    <property type="evidence" value="ECO:0007669"/>
    <property type="project" value="InterPro"/>
</dbReference>
<evidence type="ECO:0000313" key="5">
    <source>
        <dbReference type="Proteomes" id="UP000305654"/>
    </source>
</evidence>
<feature type="domain" description="GFO/IDH/MocA-like oxidoreductase" evidence="3">
    <location>
        <begin position="140"/>
        <end position="273"/>
    </location>
</feature>
<dbReference type="RefSeq" id="WP_138327152.1">
    <property type="nucleotide sequence ID" value="NZ_VCDI01000006.1"/>
</dbReference>
<dbReference type="PANTHER" id="PTHR43818">
    <property type="entry name" value="BCDNA.GH03377"/>
    <property type="match status" value="1"/>
</dbReference>
<gene>
    <name evidence="4" type="ORF">FE263_16650</name>
</gene>
<comment type="caution">
    <text evidence="4">The sequence shown here is derived from an EMBL/GenBank/DDBJ whole genome shotgun (WGS) entry which is preliminary data.</text>
</comment>
<keyword evidence="1" id="KW-0560">Oxidoreductase</keyword>
<dbReference type="Gene3D" id="3.30.360.10">
    <property type="entry name" value="Dihydrodipicolinate Reductase, domain 2"/>
    <property type="match status" value="1"/>
</dbReference>
<sequence length="374" mass="39931">MQTLGIGLIGTGFMGRTHALAYRAAAGIFPNLPAPVLEMVADIDGAAAGRARQQYGFARATTDWRALVADERVQVVSITTPNVMHREMALAAIAAGKHVHCEKPLAPSVADARVMTEAAEAAGVRTQTGFNYIKNPILKLARDMIAQGELGEITGFRGIHAEGFMSDPAIPYSWRLDPAGGGGAIADIGSHIIGMARYLLGPITEVMADLDTMVKQRPAAFGSSEMRAVAVDDAARLLVRFERGMAGTIEANWSATGRAMQLGFEISGSRGTIAFNQERLNELQFFKAGGEPSRSGFTRIEAGPAHTPYSLFCIAGGHQLGFNDLKTIEVAEFLAAISSGEANGPDFREALEVQKIIEAAIRSSSERRWLAIES</sequence>
<dbReference type="SUPFAM" id="SSF55347">
    <property type="entry name" value="Glyceraldehyde-3-phosphate dehydrogenase-like, C-terminal domain"/>
    <property type="match status" value="1"/>
</dbReference>
<dbReference type="InterPro" id="IPR055170">
    <property type="entry name" value="GFO_IDH_MocA-like_dom"/>
</dbReference>
<evidence type="ECO:0000259" key="2">
    <source>
        <dbReference type="Pfam" id="PF01408"/>
    </source>
</evidence>
<dbReference type="Pfam" id="PF01408">
    <property type="entry name" value="GFO_IDH_MocA"/>
    <property type="match status" value="1"/>
</dbReference>
<proteinExistence type="predicted"/>
<dbReference type="Proteomes" id="UP000305654">
    <property type="component" value="Unassembled WGS sequence"/>
</dbReference>
<protein>
    <submittedName>
        <fullName evidence="4">Gfo/Idh/MocA family oxidoreductase</fullName>
    </submittedName>
</protein>
<dbReference type="EMBL" id="VCDI01000006">
    <property type="protein sequence ID" value="TLU71514.1"/>
    <property type="molecule type" value="Genomic_DNA"/>
</dbReference>
<dbReference type="Pfam" id="PF22725">
    <property type="entry name" value="GFO_IDH_MocA_C3"/>
    <property type="match status" value="1"/>
</dbReference>